<keyword evidence="2" id="KW-1185">Reference proteome</keyword>
<dbReference type="AlphaFoldDB" id="A0A0P8Y4P6"/>
<proteinExistence type="predicted"/>
<dbReference type="InParanoid" id="A0A0P8Y4P6"/>
<dbReference type="EMBL" id="CH902619">
    <property type="protein sequence ID" value="KPU76553.1"/>
    <property type="molecule type" value="Genomic_DNA"/>
</dbReference>
<organism evidence="1 2">
    <name type="scientific">Drosophila ananassae</name>
    <name type="common">Fruit fly</name>
    <dbReference type="NCBI Taxonomy" id="7217"/>
    <lineage>
        <taxon>Eukaryota</taxon>
        <taxon>Metazoa</taxon>
        <taxon>Ecdysozoa</taxon>
        <taxon>Arthropoda</taxon>
        <taxon>Hexapoda</taxon>
        <taxon>Insecta</taxon>
        <taxon>Pterygota</taxon>
        <taxon>Neoptera</taxon>
        <taxon>Endopterygota</taxon>
        <taxon>Diptera</taxon>
        <taxon>Brachycera</taxon>
        <taxon>Muscomorpha</taxon>
        <taxon>Ephydroidea</taxon>
        <taxon>Drosophilidae</taxon>
        <taxon>Drosophila</taxon>
        <taxon>Sophophora</taxon>
    </lineage>
</organism>
<evidence type="ECO:0000313" key="2">
    <source>
        <dbReference type="Proteomes" id="UP000007801"/>
    </source>
</evidence>
<accession>A0A0P8Y4P6</accession>
<reference evidence="1 2" key="1">
    <citation type="journal article" date="2007" name="Nature">
        <title>Evolution of genes and genomes on the Drosophila phylogeny.</title>
        <authorList>
            <consortium name="Drosophila 12 Genomes Consortium"/>
            <person name="Clark A.G."/>
            <person name="Eisen M.B."/>
            <person name="Smith D.R."/>
            <person name="Bergman C.M."/>
            <person name="Oliver B."/>
            <person name="Markow T.A."/>
            <person name="Kaufman T.C."/>
            <person name="Kellis M."/>
            <person name="Gelbart W."/>
            <person name="Iyer V.N."/>
            <person name="Pollard D.A."/>
            <person name="Sackton T.B."/>
            <person name="Larracuente A.M."/>
            <person name="Singh N.D."/>
            <person name="Abad J.P."/>
            <person name="Abt D.N."/>
            <person name="Adryan B."/>
            <person name="Aguade M."/>
            <person name="Akashi H."/>
            <person name="Anderson W.W."/>
            <person name="Aquadro C.F."/>
            <person name="Ardell D.H."/>
            <person name="Arguello R."/>
            <person name="Artieri C.G."/>
            <person name="Barbash D.A."/>
            <person name="Barker D."/>
            <person name="Barsanti P."/>
            <person name="Batterham P."/>
            <person name="Batzoglou S."/>
            <person name="Begun D."/>
            <person name="Bhutkar A."/>
            <person name="Blanco E."/>
            <person name="Bosak S.A."/>
            <person name="Bradley R.K."/>
            <person name="Brand A.D."/>
            <person name="Brent M.R."/>
            <person name="Brooks A.N."/>
            <person name="Brown R.H."/>
            <person name="Butlin R.K."/>
            <person name="Caggese C."/>
            <person name="Calvi B.R."/>
            <person name="Bernardo de Carvalho A."/>
            <person name="Caspi A."/>
            <person name="Castrezana S."/>
            <person name="Celniker S.E."/>
            <person name="Chang J.L."/>
            <person name="Chapple C."/>
            <person name="Chatterji S."/>
            <person name="Chinwalla A."/>
            <person name="Civetta A."/>
            <person name="Clifton S.W."/>
            <person name="Comeron J.M."/>
            <person name="Costello J.C."/>
            <person name="Coyne J.A."/>
            <person name="Daub J."/>
            <person name="David R.G."/>
            <person name="Delcher A.L."/>
            <person name="Delehaunty K."/>
            <person name="Do C.B."/>
            <person name="Ebling H."/>
            <person name="Edwards K."/>
            <person name="Eickbush T."/>
            <person name="Evans J.D."/>
            <person name="Filipski A."/>
            <person name="Findeiss S."/>
            <person name="Freyhult E."/>
            <person name="Fulton L."/>
            <person name="Fulton R."/>
            <person name="Garcia A.C."/>
            <person name="Gardiner A."/>
            <person name="Garfield D.A."/>
            <person name="Garvin B.E."/>
            <person name="Gibson G."/>
            <person name="Gilbert D."/>
            <person name="Gnerre S."/>
            <person name="Godfrey J."/>
            <person name="Good R."/>
            <person name="Gotea V."/>
            <person name="Gravely B."/>
            <person name="Greenberg A.J."/>
            <person name="Griffiths-Jones S."/>
            <person name="Gross S."/>
            <person name="Guigo R."/>
            <person name="Gustafson E.A."/>
            <person name="Haerty W."/>
            <person name="Hahn M.W."/>
            <person name="Halligan D.L."/>
            <person name="Halpern A.L."/>
            <person name="Halter G.M."/>
            <person name="Han M.V."/>
            <person name="Heger A."/>
            <person name="Hillier L."/>
            <person name="Hinrichs A.S."/>
            <person name="Holmes I."/>
            <person name="Hoskins R.A."/>
            <person name="Hubisz M.J."/>
            <person name="Hultmark D."/>
            <person name="Huntley M.A."/>
            <person name="Jaffe D.B."/>
            <person name="Jagadeeshan S."/>
            <person name="Jeck W.R."/>
            <person name="Johnson J."/>
            <person name="Jones C.D."/>
            <person name="Jordan W.C."/>
            <person name="Karpen G.H."/>
            <person name="Kataoka E."/>
            <person name="Keightley P.D."/>
            <person name="Kheradpour P."/>
            <person name="Kirkness E.F."/>
            <person name="Koerich L.B."/>
            <person name="Kristiansen K."/>
            <person name="Kudrna D."/>
            <person name="Kulathinal R.J."/>
            <person name="Kumar S."/>
            <person name="Kwok R."/>
            <person name="Lander E."/>
            <person name="Langley C.H."/>
            <person name="Lapoint R."/>
            <person name="Lazzaro B.P."/>
            <person name="Lee S.J."/>
            <person name="Levesque L."/>
            <person name="Li R."/>
            <person name="Lin C.F."/>
            <person name="Lin M.F."/>
            <person name="Lindblad-Toh K."/>
            <person name="Llopart A."/>
            <person name="Long M."/>
            <person name="Low L."/>
            <person name="Lozovsky E."/>
            <person name="Lu J."/>
            <person name="Luo M."/>
            <person name="Machado C.A."/>
            <person name="Makalowski W."/>
            <person name="Marzo M."/>
            <person name="Matsuda M."/>
            <person name="Matzkin L."/>
            <person name="McAllister B."/>
            <person name="McBride C.S."/>
            <person name="McKernan B."/>
            <person name="McKernan K."/>
            <person name="Mendez-Lago M."/>
            <person name="Minx P."/>
            <person name="Mollenhauer M.U."/>
            <person name="Montooth K."/>
            <person name="Mount S.M."/>
            <person name="Mu X."/>
            <person name="Myers E."/>
            <person name="Negre B."/>
            <person name="Newfeld S."/>
            <person name="Nielsen R."/>
            <person name="Noor M.A."/>
            <person name="O'Grady P."/>
            <person name="Pachter L."/>
            <person name="Papaceit M."/>
            <person name="Parisi M.J."/>
            <person name="Parisi M."/>
            <person name="Parts L."/>
            <person name="Pedersen J.S."/>
            <person name="Pesole G."/>
            <person name="Phillippy A.M."/>
            <person name="Ponting C.P."/>
            <person name="Pop M."/>
            <person name="Porcelli D."/>
            <person name="Powell J.R."/>
            <person name="Prohaska S."/>
            <person name="Pruitt K."/>
            <person name="Puig M."/>
            <person name="Quesneville H."/>
            <person name="Ram K.R."/>
            <person name="Rand D."/>
            <person name="Rasmussen M.D."/>
            <person name="Reed L.K."/>
            <person name="Reenan R."/>
            <person name="Reily A."/>
            <person name="Remington K.A."/>
            <person name="Rieger T.T."/>
            <person name="Ritchie M.G."/>
            <person name="Robin C."/>
            <person name="Rogers Y.H."/>
            <person name="Rohde C."/>
            <person name="Rozas J."/>
            <person name="Rubenfield M.J."/>
            <person name="Ruiz A."/>
            <person name="Russo S."/>
            <person name="Salzberg S.L."/>
            <person name="Sanchez-Gracia A."/>
            <person name="Saranga D.J."/>
            <person name="Sato H."/>
            <person name="Schaeffer S.W."/>
            <person name="Schatz M.C."/>
            <person name="Schlenke T."/>
            <person name="Schwartz R."/>
            <person name="Segarra C."/>
            <person name="Singh R.S."/>
            <person name="Sirot L."/>
            <person name="Sirota M."/>
            <person name="Sisneros N.B."/>
            <person name="Smith C.D."/>
            <person name="Smith T.F."/>
            <person name="Spieth J."/>
            <person name="Stage D.E."/>
            <person name="Stark A."/>
            <person name="Stephan W."/>
            <person name="Strausberg R.L."/>
            <person name="Strempel S."/>
            <person name="Sturgill D."/>
            <person name="Sutton G."/>
            <person name="Sutton G.G."/>
            <person name="Tao W."/>
            <person name="Teichmann S."/>
            <person name="Tobari Y.N."/>
            <person name="Tomimura Y."/>
            <person name="Tsolas J.M."/>
            <person name="Valente V.L."/>
            <person name="Venter E."/>
            <person name="Venter J.C."/>
            <person name="Vicario S."/>
            <person name="Vieira F.G."/>
            <person name="Vilella A.J."/>
            <person name="Villasante A."/>
            <person name="Walenz B."/>
            <person name="Wang J."/>
            <person name="Wasserman M."/>
            <person name="Watts T."/>
            <person name="Wilson D."/>
            <person name="Wilson R.K."/>
            <person name="Wing R.A."/>
            <person name="Wolfner M.F."/>
            <person name="Wong A."/>
            <person name="Wong G.K."/>
            <person name="Wu C.I."/>
            <person name="Wu G."/>
            <person name="Yamamoto D."/>
            <person name="Yang H.P."/>
            <person name="Yang S.P."/>
            <person name="Yorke J.A."/>
            <person name="Yoshida K."/>
            <person name="Zdobnov E."/>
            <person name="Zhang P."/>
            <person name="Zhang Y."/>
            <person name="Zimin A.V."/>
            <person name="Baldwin J."/>
            <person name="Abdouelleil A."/>
            <person name="Abdulkadir J."/>
            <person name="Abebe A."/>
            <person name="Abera B."/>
            <person name="Abreu J."/>
            <person name="Acer S.C."/>
            <person name="Aftuck L."/>
            <person name="Alexander A."/>
            <person name="An P."/>
            <person name="Anderson E."/>
            <person name="Anderson S."/>
            <person name="Arachi H."/>
            <person name="Azer M."/>
            <person name="Bachantsang P."/>
            <person name="Barry A."/>
            <person name="Bayul T."/>
            <person name="Berlin A."/>
            <person name="Bessette D."/>
            <person name="Bloom T."/>
            <person name="Blye J."/>
            <person name="Boguslavskiy L."/>
            <person name="Bonnet C."/>
            <person name="Boukhgalter B."/>
            <person name="Bourzgui I."/>
            <person name="Brown A."/>
            <person name="Cahill P."/>
            <person name="Channer S."/>
            <person name="Cheshatsang Y."/>
            <person name="Chuda L."/>
            <person name="Citroen M."/>
            <person name="Collymore A."/>
            <person name="Cooke P."/>
            <person name="Costello M."/>
            <person name="D'Aco K."/>
            <person name="Daza R."/>
            <person name="De Haan G."/>
            <person name="DeGray S."/>
            <person name="DeMaso C."/>
            <person name="Dhargay N."/>
            <person name="Dooley K."/>
            <person name="Dooley E."/>
            <person name="Doricent M."/>
            <person name="Dorje P."/>
            <person name="Dorjee K."/>
            <person name="Dupes A."/>
            <person name="Elong R."/>
            <person name="Falk J."/>
            <person name="Farina A."/>
            <person name="Faro S."/>
            <person name="Ferguson D."/>
            <person name="Fisher S."/>
            <person name="Foley C.D."/>
            <person name="Franke A."/>
            <person name="Friedrich D."/>
            <person name="Gadbois L."/>
            <person name="Gearin G."/>
            <person name="Gearin C.R."/>
            <person name="Giannoukos G."/>
            <person name="Goode T."/>
            <person name="Graham J."/>
            <person name="Grandbois E."/>
            <person name="Grewal S."/>
            <person name="Gyaltsen K."/>
            <person name="Hafez N."/>
            <person name="Hagos B."/>
            <person name="Hall J."/>
            <person name="Henson C."/>
            <person name="Hollinger A."/>
            <person name="Honan T."/>
            <person name="Huard M.D."/>
            <person name="Hughes L."/>
            <person name="Hurhula B."/>
            <person name="Husby M.E."/>
            <person name="Kamat A."/>
            <person name="Kanga B."/>
            <person name="Kashin S."/>
            <person name="Khazanovich D."/>
            <person name="Kisner P."/>
            <person name="Lance K."/>
            <person name="Lara M."/>
            <person name="Lee W."/>
            <person name="Lennon N."/>
            <person name="Letendre F."/>
            <person name="LeVine R."/>
            <person name="Lipovsky A."/>
            <person name="Liu X."/>
            <person name="Liu J."/>
            <person name="Liu S."/>
            <person name="Lokyitsang T."/>
            <person name="Lokyitsang Y."/>
            <person name="Lubonja R."/>
            <person name="Lui A."/>
            <person name="MacDonald P."/>
            <person name="Magnisalis V."/>
            <person name="Maru K."/>
            <person name="Matthews C."/>
            <person name="McCusker W."/>
            <person name="McDonough S."/>
            <person name="Mehta T."/>
            <person name="Meldrim J."/>
            <person name="Meneus L."/>
            <person name="Mihai O."/>
            <person name="Mihalev A."/>
            <person name="Mihova T."/>
            <person name="Mittelman R."/>
            <person name="Mlenga V."/>
            <person name="Montmayeur A."/>
            <person name="Mulrain L."/>
            <person name="Navidi A."/>
            <person name="Naylor J."/>
            <person name="Negash T."/>
            <person name="Nguyen T."/>
            <person name="Nguyen N."/>
            <person name="Nicol R."/>
            <person name="Norbu C."/>
            <person name="Norbu N."/>
            <person name="Novod N."/>
            <person name="O'Neill B."/>
            <person name="Osman S."/>
            <person name="Markiewicz E."/>
            <person name="Oyono O.L."/>
            <person name="Patti C."/>
            <person name="Phunkhang P."/>
            <person name="Pierre F."/>
            <person name="Priest M."/>
            <person name="Raghuraman S."/>
            <person name="Rege F."/>
            <person name="Reyes R."/>
            <person name="Rise C."/>
            <person name="Rogov P."/>
            <person name="Ross K."/>
            <person name="Ryan E."/>
            <person name="Settipalli S."/>
            <person name="Shea T."/>
            <person name="Sherpa N."/>
            <person name="Shi L."/>
            <person name="Shih D."/>
            <person name="Sparrow T."/>
            <person name="Spaulding J."/>
            <person name="Stalker J."/>
            <person name="Stange-Thomann N."/>
            <person name="Stavropoulos S."/>
            <person name="Stone C."/>
            <person name="Strader C."/>
            <person name="Tesfaye S."/>
            <person name="Thomson T."/>
            <person name="Thoulutsang Y."/>
            <person name="Thoulutsang D."/>
            <person name="Topham K."/>
            <person name="Topping I."/>
            <person name="Tsamla T."/>
            <person name="Vassiliev H."/>
            <person name="Vo A."/>
            <person name="Wangchuk T."/>
            <person name="Wangdi T."/>
            <person name="Weiand M."/>
            <person name="Wilkinson J."/>
            <person name="Wilson A."/>
            <person name="Yadav S."/>
            <person name="Young G."/>
            <person name="Yu Q."/>
            <person name="Zembek L."/>
            <person name="Zhong D."/>
            <person name="Zimmer A."/>
            <person name="Zwirko Z."/>
            <person name="Jaffe D.B."/>
            <person name="Alvarez P."/>
            <person name="Brockman W."/>
            <person name="Butler J."/>
            <person name="Chin C."/>
            <person name="Gnerre S."/>
            <person name="Grabherr M."/>
            <person name="Kleber M."/>
            <person name="Mauceli E."/>
            <person name="MacCallum I."/>
        </authorList>
    </citation>
    <scope>NUCLEOTIDE SEQUENCE [LARGE SCALE GENOMIC DNA]</scope>
    <source>
        <strain evidence="2">Tucson 14024-0371.13</strain>
    </source>
</reference>
<gene>
    <name evidence="1" type="primary">Dana\GF27895</name>
    <name evidence="1" type="ORF">GF27895</name>
</gene>
<name>A0A0P8Y4P6_DROAN</name>
<dbReference type="Proteomes" id="UP000007801">
    <property type="component" value="Unassembled WGS sequence"/>
</dbReference>
<protein>
    <submittedName>
        <fullName evidence="1">Uncharacterized protein</fullName>
    </submittedName>
</protein>
<sequence length="88" mass="10373">MLHVLKVRTPRDRPQEWIYFQSKNDTIPRQQGAITKATLERDIHDALDLVSKRVGSAEWLEKILVPYLWKTLFFRPLVLLRQFLTGLG</sequence>
<evidence type="ECO:0000313" key="1">
    <source>
        <dbReference type="EMBL" id="KPU76553.1"/>
    </source>
</evidence>